<evidence type="ECO:0000313" key="3">
    <source>
        <dbReference type="Proteomes" id="UP000326951"/>
    </source>
</evidence>
<protein>
    <submittedName>
        <fullName evidence="2">Uncharacterized protein</fullName>
    </submittedName>
</protein>
<feature type="region of interest" description="Disordered" evidence="1">
    <location>
        <begin position="1"/>
        <end position="29"/>
    </location>
</feature>
<proteinExistence type="predicted"/>
<dbReference type="Proteomes" id="UP000326951">
    <property type="component" value="Chromosome"/>
</dbReference>
<evidence type="ECO:0000256" key="1">
    <source>
        <dbReference type="SAM" id="MobiDB-lite"/>
    </source>
</evidence>
<sequence length="96" mass="11008">MIFGPAKDSASNAQMLWRQREQRAKEDPADQLRVRGGFRNVRGRRAAGVSFVHKVMNKARMEGGSKDRAYFAWFFSSSKCISIVNTETLIHIFEKQ</sequence>
<dbReference type="AlphaFoldDB" id="A0A5K7X0Z3"/>
<feature type="compositionally biased region" description="Basic and acidic residues" evidence="1">
    <location>
        <begin position="18"/>
        <end position="29"/>
    </location>
</feature>
<dbReference type="EMBL" id="AP021853">
    <property type="protein sequence ID" value="BBN97726.1"/>
    <property type="molecule type" value="Genomic_DNA"/>
</dbReference>
<name>A0A5K7X0Z3_9BACL</name>
<gene>
    <name evidence="2" type="ORF">St703_04310</name>
</gene>
<accession>A0A5K7X0Z3</accession>
<reference evidence="2 3" key="1">
    <citation type="submission" date="2019-09" db="EMBL/GenBank/DDBJ databases">
        <title>Complete genome sequence of Sporolactobacillus terrae 70-3.</title>
        <authorList>
            <person name="Tanaka N."/>
            <person name="Shiwa Y."/>
            <person name="Fujita N."/>
            <person name="Tanasupawat S."/>
        </authorList>
    </citation>
    <scope>NUCLEOTIDE SEQUENCE [LARGE SCALE GENOMIC DNA]</scope>
    <source>
        <strain evidence="2 3">70-3</strain>
    </source>
</reference>
<organism evidence="2 3">
    <name type="scientific">Sporolactobacillus terrae</name>
    <dbReference type="NCBI Taxonomy" id="269673"/>
    <lineage>
        <taxon>Bacteria</taxon>
        <taxon>Bacillati</taxon>
        <taxon>Bacillota</taxon>
        <taxon>Bacilli</taxon>
        <taxon>Bacillales</taxon>
        <taxon>Sporolactobacillaceae</taxon>
        <taxon>Sporolactobacillus</taxon>
    </lineage>
</organism>
<evidence type="ECO:0000313" key="2">
    <source>
        <dbReference type="EMBL" id="BBN97726.1"/>
    </source>
</evidence>